<feature type="transmembrane region" description="Helical" evidence="1">
    <location>
        <begin position="195"/>
        <end position="211"/>
    </location>
</feature>
<feature type="transmembrane region" description="Helical" evidence="1">
    <location>
        <begin position="117"/>
        <end position="136"/>
    </location>
</feature>
<feature type="transmembrane region" description="Helical" evidence="1">
    <location>
        <begin position="434"/>
        <end position="453"/>
    </location>
</feature>
<feature type="transmembrane region" description="Helical" evidence="1">
    <location>
        <begin position="403"/>
        <end position="422"/>
    </location>
</feature>
<name>A0ABU8M456_9PSEU</name>
<gene>
    <name evidence="2" type="ORF">WCD58_13300</name>
</gene>
<keyword evidence="1" id="KW-0812">Transmembrane</keyword>
<keyword evidence="1" id="KW-0472">Membrane</keyword>
<proteinExistence type="predicted"/>
<feature type="transmembrane region" description="Helical" evidence="1">
    <location>
        <begin position="169"/>
        <end position="188"/>
    </location>
</feature>
<evidence type="ECO:0000313" key="2">
    <source>
        <dbReference type="EMBL" id="MEJ2862142.1"/>
    </source>
</evidence>
<accession>A0ABU8M456</accession>
<dbReference type="Proteomes" id="UP001369736">
    <property type="component" value="Unassembled WGS sequence"/>
</dbReference>
<keyword evidence="3" id="KW-1185">Reference proteome</keyword>
<evidence type="ECO:0000313" key="3">
    <source>
        <dbReference type="Proteomes" id="UP001369736"/>
    </source>
</evidence>
<protein>
    <recommendedName>
        <fullName evidence="4">Dolichyl-phosphate-mannose-protein mannosyltransferase</fullName>
    </recommendedName>
</protein>
<feature type="transmembrane region" description="Helical" evidence="1">
    <location>
        <begin position="241"/>
        <end position="262"/>
    </location>
</feature>
<dbReference type="EMBL" id="JBBEGM010000004">
    <property type="protein sequence ID" value="MEJ2862142.1"/>
    <property type="molecule type" value="Genomic_DNA"/>
</dbReference>
<feature type="transmembrane region" description="Helical" evidence="1">
    <location>
        <begin position="465"/>
        <end position="486"/>
    </location>
</feature>
<feature type="transmembrane region" description="Helical" evidence="1">
    <location>
        <begin position="217"/>
        <end position="234"/>
    </location>
</feature>
<keyword evidence="1" id="KW-1133">Transmembrane helix</keyword>
<evidence type="ECO:0008006" key="4">
    <source>
        <dbReference type="Google" id="ProtNLM"/>
    </source>
</evidence>
<evidence type="ECO:0000256" key="1">
    <source>
        <dbReference type="SAM" id="Phobius"/>
    </source>
</evidence>
<sequence>MTTGVGAEAHRAPTGWHRVTLAAGATVLAASVVVFTLGLPTGRPVGVEDNGDGFRLYCGLGLVPRTVDRLAAWKGGVVTDFAVGAPICGSSTPSSATLVLHAAVLGHDGSFALATLGWWYAVLAGVVVGVAAWAASAGGLRRAAVLVVPVAPLALVPFTRLFVSTYAEPAGLLGALALACGIAAVMVTGRADRRARTVALALVAVGGAVAATAKPAYVPVLVAAVVVCAVVRVGRRRPWRVVGPAIAVVTVLAAAGPIGAAVNFQNEIYEGANVHDIVFTLALTELGPTATAELGLPPEAAALTGDGYFNAPPRATEDWWVRAVRDEPDATRAAAYAALARDPAALLRAVGVGLQATLGADLPYLAAGPGDVARPSPPGGDPGWSGAHQPDLHSVLGSFRAPWLPSALVLLALGAAASTVAWRRRAPACARWCLAAGLGAATAVGLVVAAVLGDGYFEVFKHVWLAAYLLVLTGLCLLGALAHLALSGRRR</sequence>
<feature type="transmembrane region" description="Helical" evidence="1">
    <location>
        <begin position="143"/>
        <end position="163"/>
    </location>
</feature>
<organism evidence="2 3">
    <name type="scientific">Actinomycetospora flava</name>
    <dbReference type="NCBI Taxonomy" id="3129232"/>
    <lineage>
        <taxon>Bacteria</taxon>
        <taxon>Bacillati</taxon>
        <taxon>Actinomycetota</taxon>
        <taxon>Actinomycetes</taxon>
        <taxon>Pseudonocardiales</taxon>
        <taxon>Pseudonocardiaceae</taxon>
        <taxon>Actinomycetospora</taxon>
    </lineage>
</organism>
<dbReference type="RefSeq" id="WP_337703516.1">
    <property type="nucleotide sequence ID" value="NZ_JBBEGM010000004.1"/>
</dbReference>
<comment type="caution">
    <text evidence="2">The sequence shown here is derived from an EMBL/GenBank/DDBJ whole genome shotgun (WGS) entry which is preliminary data.</text>
</comment>
<reference evidence="2 3" key="1">
    <citation type="submission" date="2024-03" db="EMBL/GenBank/DDBJ databases">
        <title>Actinomycetospora sp. OC33-EN07, a novel actinomycete isolated from wild orchid (Aerides multiflora).</title>
        <authorList>
            <person name="Suriyachadkun C."/>
        </authorList>
    </citation>
    <scope>NUCLEOTIDE SEQUENCE [LARGE SCALE GENOMIC DNA]</scope>
    <source>
        <strain evidence="2 3">OC33-EN07</strain>
    </source>
</reference>
<feature type="transmembrane region" description="Helical" evidence="1">
    <location>
        <begin position="19"/>
        <end position="39"/>
    </location>
</feature>